<dbReference type="InterPro" id="IPR050330">
    <property type="entry name" value="Bact_OuterMem_StrucFunc"/>
</dbReference>
<evidence type="ECO:0000256" key="3">
    <source>
        <dbReference type="ARBA" id="ARBA00023237"/>
    </source>
</evidence>
<dbReference type="PRINTS" id="PR01023">
    <property type="entry name" value="NAFLGMOTY"/>
</dbReference>
<evidence type="ECO:0000256" key="6">
    <source>
        <dbReference type="SAM" id="SignalP"/>
    </source>
</evidence>
<keyword evidence="2 4" id="KW-0472">Membrane</keyword>
<dbReference type="InterPro" id="IPR006664">
    <property type="entry name" value="OMP_bac"/>
</dbReference>
<dbReference type="SUPFAM" id="SSF49464">
    <property type="entry name" value="Carboxypeptidase regulatory domain-like"/>
    <property type="match status" value="1"/>
</dbReference>
<dbReference type="InterPro" id="IPR019734">
    <property type="entry name" value="TPR_rpt"/>
</dbReference>
<dbReference type="PANTHER" id="PTHR30329">
    <property type="entry name" value="STATOR ELEMENT OF FLAGELLAR MOTOR COMPLEX"/>
    <property type="match status" value="1"/>
</dbReference>
<evidence type="ECO:0000313" key="9">
    <source>
        <dbReference type="Proteomes" id="UP000295741"/>
    </source>
</evidence>
<name>A0A4R6J1C2_9BACT</name>
<feature type="domain" description="OmpA-like" evidence="7">
    <location>
        <begin position="523"/>
        <end position="639"/>
    </location>
</feature>
<dbReference type="InterPro" id="IPR036737">
    <property type="entry name" value="OmpA-like_sf"/>
</dbReference>
<keyword evidence="9" id="KW-1185">Reference proteome</keyword>
<dbReference type="InterPro" id="IPR006665">
    <property type="entry name" value="OmpA-like"/>
</dbReference>
<dbReference type="PRINTS" id="PR01021">
    <property type="entry name" value="OMPADOMAIN"/>
</dbReference>
<dbReference type="Gene3D" id="2.60.40.1120">
    <property type="entry name" value="Carboxypeptidase-like, regulatory domain"/>
    <property type="match status" value="1"/>
</dbReference>
<feature type="signal peptide" evidence="6">
    <location>
        <begin position="1"/>
        <end position="21"/>
    </location>
</feature>
<dbReference type="InterPro" id="IPR011042">
    <property type="entry name" value="6-blade_b-propeller_TolB-like"/>
</dbReference>
<evidence type="ECO:0000256" key="2">
    <source>
        <dbReference type="ARBA" id="ARBA00023136"/>
    </source>
</evidence>
<dbReference type="PANTHER" id="PTHR30329:SF21">
    <property type="entry name" value="LIPOPROTEIN YIAD-RELATED"/>
    <property type="match status" value="1"/>
</dbReference>
<dbReference type="SUPFAM" id="SSF103088">
    <property type="entry name" value="OmpA-like"/>
    <property type="match status" value="1"/>
</dbReference>
<dbReference type="Pfam" id="PF07676">
    <property type="entry name" value="PD40"/>
    <property type="match status" value="4"/>
</dbReference>
<proteinExistence type="predicted"/>
<gene>
    <name evidence="8" type="ORF">BC659_0705</name>
</gene>
<dbReference type="CDD" id="cd07185">
    <property type="entry name" value="OmpA_C-like"/>
    <property type="match status" value="1"/>
</dbReference>
<dbReference type="Proteomes" id="UP000295741">
    <property type="component" value="Unassembled WGS sequence"/>
</dbReference>
<dbReference type="GO" id="GO:0009279">
    <property type="term" value="C:cell outer membrane"/>
    <property type="evidence" value="ECO:0007669"/>
    <property type="project" value="UniProtKB-SubCell"/>
</dbReference>
<feature type="chain" id="PRO_5021004727" evidence="6">
    <location>
        <begin position="22"/>
        <end position="639"/>
    </location>
</feature>
<evidence type="ECO:0000313" key="8">
    <source>
        <dbReference type="EMBL" id="TDO28627.1"/>
    </source>
</evidence>
<accession>A0A4R6J1C2</accession>
<protein>
    <submittedName>
        <fullName evidence="8">WD40 repeat protein</fullName>
    </submittedName>
</protein>
<dbReference type="SUPFAM" id="SSF82171">
    <property type="entry name" value="DPP6 N-terminal domain-like"/>
    <property type="match status" value="1"/>
</dbReference>
<keyword evidence="6" id="KW-0732">Signal</keyword>
<dbReference type="SUPFAM" id="SSF48452">
    <property type="entry name" value="TPR-like"/>
    <property type="match status" value="1"/>
</dbReference>
<sequence>MKNTHRITGLLTLLFSLQLSAQTYEPDKVKTKALARYEEAIIFLKDGAIKEAVPVLLDCIIIDSNFVDAYLSLAGALGELKQYQRSVTLYEKAKAKDPAYFNVYHLPYSINLAGLGKFEEALAAVNNFLAIPNLSERGRKSAQYRKGTYQFAIQYALQHPVTDYQFAPVNLGDSVNGPRSEYYPSVTVTDSLLVYTRRTGDQREDFMQSSIRDKKFGKAVLINGDINIEPLKGAITVSQDGEWLLFAGNLSGQGLGDYDIYLSQYTPQGWSEPENLGPTINTEFWESSPALSPDKRVLYFSSNRPGGYGGRDLYMSVRQPNGRWGKAINMGPAVNSAGDELAPFIHADNQTLFYTSDGLPGYGNSDLFVIRKNDKGEWGAPENLGYPINTIENEGSLAVSADGLTAYYASDRSDSRGNLDLYSFQLRPNIRPNRTLYVKGKVTDAKTNQGIPSTIELTDNNSNLVLMKVQTDELGDYLVTLPVGKDYTFTVNRKGYLFYSEVYALSRKDADSTYQKNIQLNPVQLNASFVFNNILFATNSYTLPANGLAELQQLIQVLQDNPTLKVEISGHTDNTGNPKENLNLSTNRAKAIVDYLTEKGIESSRLSYKGYGDTQPIADNSTESGRAKNRRTSFTVTGL</sequence>
<evidence type="ECO:0000256" key="1">
    <source>
        <dbReference type="ARBA" id="ARBA00004442"/>
    </source>
</evidence>
<dbReference type="InterPro" id="IPR011990">
    <property type="entry name" value="TPR-like_helical_dom_sf"/>
</dbReference>
<comment type="subcellular location">
    <subcellularLocation>
        <location evidence="1">Cell outer membrane</location>
    </subcellularLocation>
</comment>
<evidence type="ECO:0000256" key="4">
    <source>
        <dbReference type="PROSITE-ProRule" id="PRU00473"/>
    </source>
</evidence>
<dbReference type="InterPro" id="IPR011659">
    <property type="entry name" value="WD40"/>
</dbReference>
<dbReference type="EMBL" id="SNWP01000010">
    <property type="protein sequence ID" value="TDO28627.1"/>
    <property type="molecule type" value="Genomic_DNA"/>
</dbReference>
<reference evidence="8 9" key="1">
    <citation type="submission" date="2019-03" db="EMBL/GenBank/DDBJ databases">
        <title>Genomic Encyclopedia of Archaeal and Bacterial Type Strains, Phase II (KMG-II): from individual species to whole genera.</title>
        <authorList>
            <person name="Goeker M."/>
        </authorList>
    </citation>
    <scope>NUCLEOTIDE SEQUENCE [LARGE SCALE GENOMIC DNA]</scope>
    <source>
        <strain evidence="8 9">DSM 28323</strain>
    </source>
</reference>
<organism evidence="8 9">
    <name type="scientific">Sediminibacterium goheungense</name>
    <dbReference type="NCBI Taxonomy" id="1086393"/>
    <lineage>
        <taxon>Bacteria</taxon>
        <taxon>Pseudomonadati</taxon>
        <taxon>Bacteroidota</taxon>
        <taxon>Chitinophagia</taxon>
        <taxon>Chitinophagales</taxon>
        <taxon>Chitinophagaceae</taxon>
        <taxon>Sediminibacterium</taxon>
    </lineage>
</organism>
<evidence type="ECO:0000256" key="5">
    <source>
        <dbReference type="SAM" id="MobiDB-lite"/>
    </source>
</evidence>
<keyword evidence="3" id="KW-0998">Cell outer membrane</keyword>
<feature type="region of interest" description="Disordered" evidence="5">
    <location>
        <begin position="612"/>
        <end position="639"/>
    </location>
</feature>
<dbReference type="Gene3D" id="3.30.1330.60">
    <property type="entry name" value="OmpA-like domain"/>
    <property type="match status" value="1"/>
</dbReference>
<dbReference type="Gene3D" id="2.120.10.30">
    <property type="entry name" value="TolB, C-terminal domain"/>
    <property type="match status" value="1"/>
</dbReference>
<dbReference type="PROSITE" id="PS51123">
    <property type="entry name" value="OMPA_2"/>
    <property type="match status" value="1"/>
</dbReference>
<dbReference type="AlphaFoldDB" id="A0A4R6J1C2"/>
<evidence type="ECO:0000259" key="7">
    <source>
        <dbReference type="PROSITE" id="PS51123"/>
    </source>
</evidence>
<dbReference type="RefSeq" id="WP_246027071.1">
    <property type="nucleotide sequence ID" value="NZ_SNWP01000010.1"/>
</dbReference>
<dbReference type="Pfam" id="PF00691">
    <property type="entry name" value="OmpA"/>
    <property type="match status" value="1"/>
</dbReference>
<dbReference type="Gene3D" id="1.25.40.10">
    <property type="entry name" value="Tetratricopeptide repeat domain"/>
    <property type="match status" value="1"/>
</dbReference>
<dbReference type="SMART" id="SM00028">
    <property type="entry name" value="TPR"/>
    <property type="match status" value="2"/>
</dbReference>
<dbReference type="InterPro" id="IPR008969">
    <property type="entry name" value="CarboxyPept-like_regulatory"/>
</dbReference>
<comment type="caution">
    <text evidence="8">The sequence shown here is derived from an EMBL/GenBank/DDBJ whole genome shotgun (WGS) entry which is preliminary data.</text>
</comment>